<gene>
    <name evidence="2 4" type="primary">Bm17211</name>
    <name evidence="2" type="ORF">BM_BM17211</name>
</gene>
<reference evidence="4" key="3">
    <citation type="submission" date="2019-12" db="UniProtKB">
        <authorList>
            <consortium name="WormBaseParasite"/>
        </authorList>
    </citation>
    <scope>IDENTIFICATION</scope>
</reference>
<dbReference type="KEGG" id="bmy:BM_BM17211"/>
<evidence type="ECO:0000313" key="3">
    <source>
        <dbReference type="Proteomes" id="UP000006672"/>
    </source>
</evidence>
<accession>A0A4E9FSF4</accession>
<proteinExistence type="predicted"/>
<dbReference type="AlphaFoldDB" id="A0A4E9FSF4"/>
<name>A0A4E9FSF4_BRUMA</name>
<reference evidence="3" key="1">
    <citation type="journal article" date="2007" name="Science">
        <title>Draft genome of the filarial nematode parasite Brugia malayi.</title>
        <authorList>
            <person name="Ghedin E."/>
            <person name="Wang S."/>
            <person name="Spiro D."/>
            <person name="Caler E."/>
            <person name="Zhao Q."/>
            <person name="Crabtree J."/>
            <person name="Allen J.E."/>
            <person name="Delcher A.L."/>
            <person name="Guiliano D.B."/>
            <person name="Miranda-Saavedra D."/>
            <person name="Angiuoli S.V."/>
            <person name="Creasy T."/>
            <person name="Amedeo P."/>
            <person name="Haas B."/>
            <person name="El-Sayed N.M."/>
            <person name="Wortman J.R."/>
            <person name="Feldblyum T."/>
            <person name="Tallon L."/>
            <person name="Schatz M."/>
            <person name="Shumway M."/>
            <person name="Koo H."/>
            <person name="Salzberg S.L."/>
            <person name="Schobel S."/>
            <person name="Pertea M."/>
            <person name="Pop M."/>
            <person name="White O."/>
            <person name="Barton G.J."/>
            <person name="Carlow C.K."/>
            <person name="Crawford M.J."/>
            <person name="Daub J."/>
            <person name="Dimmic M.W."/>
            <person name="Estes C.F."/>
            <person name="Foster J.M."/>
            <person name="Ganatra M."/>
            <person name="Gregory W.F."/>
            <person name="Johnson N.M."/>
            <person name="Jin J."/>
            <person name="Komuniecki R."/>
            <person name="Korf I."/>
            <person name="Kumar S."/>
            <person name="Laney S."/>
            <person name="Li B.W."/>
            <person name="Li W."/>
            <person name="Lindblom T.H."/>
            <person name="Lustigman S."/>
            <person name="Ma D."/>
            <person name="Maina C.V."/>
            <person name="Martin D.M."/>
            <person name="McCarter J.P."/>
            <person name="McReynolds L."/>
            <person name="Mitreva M."/>
            <person name="Nutman T.B."/>
            <person name="Parkinson J."/>
            <person name="Peregrin-Alvarez J.M."/>
            <person name="Poole C."/>
            <person name="Ren Q."/>
            <person name="Saunders L."/>
            <person name="Sluder A.E."/>
            <person name="Smith K."/>
            <person name="Stanke M."/>
            <person name="Unnasch T.R."/>
            <person name="Ware J."/>
            <person name="Wei A.D."/>
            <person name="Weil G."/>
            <person name="Williams D.J."/>
            <person name="Zhang Y."/>
            <person name="Williams S.A."/>
            <person name="Fraser-Liggett C."/>
            <person name="Slatko B."/>
            <person name="Blaxter M.L."/>
            <person name="Scott A.L."/>
        </authorList>
    </citation>
    <scope>NUCLEOTIDE SEQUENCE</scope>
    <source>
        <strain evidence="3">FR3</strain>
    </source>
</reference>
<reference evidence="2" key="2">
    <citation type="submission" date="2019-04" db="EMBL/GenBank/DDBJ databases">
        <authorList>
            <person name="Howe K."/>
            <person name="Paulini M."/>
            <person name="Williams G."/>
        </authorList>
    </citation>
    <scope>NUCLEOTIDE SEQUENCE [LARGE SCALE GENOMIC DNA]</scope>
    <source>
        <strain evidence="2">FR3</strain>
    </source>
</reference>
<dbReference type="Proteomes" id="UP000006672">
    <property type="component" value="Unassembled WGS sequence"/>
</dbReference>
<protein>
    <submittedName>
        <fullName evidence="2 4">Uncharacterized protein</fullName>
    </submittedName>
</protein>
<dbReference type="STRING" id="6279.A0A5S6PCN1"/>
<evidence type="ECO:0000256" key="1">
    <source>
        <dbReference type="SAM" id="Coils"/>
    </source>
</evidence>
<feature type="coiled-coil region" evidence="1">
    <location>
        <begin position="167"/>
        <end position="239"/>
    </location>
</feature>
<keyword evidence="3" id="KW-1185">Reference proteome</keyword>
<sequence>MAIPPLLNNRNIEEFEAIMVEMVEEKNRFEMLFRSAKSNLNGLQEVIIQEFQFSENKNCFSSLMQKLNEKWSKDLDEMQKMASKLKILHEYTEKNFKSLLDCLHGREIKQLENNEREGDTFKKICEHCEEVVQELKRTAQHFRINEEDIRYQSSTLFENLDFGSEITAAIIRAAENLTKENDELKNENAELRNTIFILEKENIDLKEMIKMSIVQEKKFEEVENRLDRLREESERLIKACYDVDEEVDDLKNQILEWLNANH</sequence>
<dbReference type="WBParaSite" id="Bm17211.1">
    <property type="protein sequence ID" value="Bm17211.1"/>
    <property type="gene ID" value="WBGene00268354"/>
</dbReference>
<organism evidence="2">
    <name type="scientific">Brugia malayi</name>
    <name type="common">Filarial nematode worm</name>
    <dbReference type="NCBI Taxonomy" id="6279"/>
    <lineage>
        <taxon>Eukaryota</taxon>
        <taxon>Metazoa</taxon>
        <taxon>Ecdysozoa</taxon>
        <taxon>Nematoda</taxon>
        <taxon>Chromadorea</taxon>
        <taxon>Rhabditida</taxon>
        <taxon>Spirurina</taxon>
        <taxon>Spiruromorpha</taxon>
        <taxon>Filarioidea</taxon>
        <taxon>Onchocercidae</taxon>
        <taxon>Brugia</taxon>
    </lineage>
</organism>
<keyword evidence="1" id="KW-0175">Coiled coil</keyword>
<evidence type="ECO:0000313" key="4">
    <source>
        <dbReference type="WBParaSite" id="Bm17211.1"/>
    </source>
</evidence>
<dbReference type="RefSeq" id="XP_042938943.1">
    <property type="nucleotide sequence ID" value="XM_043083009.1"/>
</dbReference>
<evidence type="ECO:0000313" key="2">
    <source>
        <dbReference type="EMBL" id="VIP00353.1"/>
    </source>
</evidence>
<dbReference type="CTD" id="66058646"/>
<dbReference type="EMBL" id="CAAKNF010000057">
    <property type="protein sequence ID" value="VIP00353.1"/>
    <property type="molecule type" value="Genomic_DNA"/>
</dbReference>
<accession>A0A5S6PCN1</accession>
<dbReference type="GeneID" id="66058646"/>